<dbReference type="InterPro" id="IPR003660">
    <property type="entry name" value="HAMP_dom"/>
</dbReference>
<reference evidence="5 6" key="1">
    <citation type="submission" date="2016-03" db="EMBL/GenBank/DDBJ databases">
        <title>Microsymbionts genomes from the relict species Vavilovia formosa (Stev.) Fed.</title>
        <authorList>
            <person name="Kopat V."/>
            <person name="Chirak E."/>
            <person name="Kimeklis A."/>
            <person name="Andronov E."/>
        </authorList>
    </citation>
    <scope>NUCLEOTIDE SEQUENCE [LARGE SCALE GENOMIC DNA]</scope>
    <source>
        <strain evidence="5 6">Vaf07</strain>
    </source>
</reference>
<dbReference type="CDD" id="cd06225">
    <property type="entry name" value="HAMP"/>
    <property type="match status" value="1"/>
</dbReference>
<keyword evidence="2" id="KW-0812">Transmembrane</keyword>
<keyword evidence="1" id="KW-0175">Coiled coil</keyword>
<dbReference type="Gene3D" id="3.30.450.20">
    <property type="entry name" value="PAS domain"/>
    <property type="match status" value="2"/>
</dbReference>
<evidence type="ECO:0000259" key="3">
    <source>
        <dbReference type="PROSITE" id="PS50112"/>
    </source>
</evidence>
<keyword evidence="6" id="KW-1185">Reference proteome</keyword>
<evidence type="ECO:0000256" key="1">
    <source>
        <dbReference type="SAM" id="Coils"/>
    </source>
</evidence>
<evidence type="ECO:0000259" key="4">
    <source>
        <dbReference type="PROSITE" id="PS50885"/>
    </source>
</evidence>
<dbReference type="PANTHER" id="PTHR44757">
    <property type="entry name" value="DIGUANYLATE CYCLASE DGCP"/>
    <property type="match status" value="1"/>
</dbReference>
<feature type="domain" description="PAS" evidence="3">
    <location>
        <begin position="436"/>
        <end position="507"/>
    </location>
</feature>
<accession>A0A163ZD05</accession>
<dbReference type="PROSITE" id="PS50112">
    <property type="entry name" value="PAS"/>
    <property type="match status" value="1"/>
</dbReference>
<dbReference type="GO" id="GO:0016020">
    <property type="term" value="C:membrane"/>
    <property type="evidence" value="ECO:0007669"/>
    <property type="project" value="InterPro"/>
</dbReference>
<name>A0A163ZD05_9BRAD</name>
<sequence>MIVNQERDAMKGLWSDLSAEVRKLSIKETVYVLVATFLTLILLLVCLAVYSARGQHAYHEKLDISARAALNIERVNALIYAAVMESRGIYMSTDRAKAKSFGDSLLKRNREIERVVAEWEQIVSDDDAAQFAVFKKRIDQFVGFRDELVRRARTIDPAAGREWGDNDANRTVRIALNEDLETLAKVYASRAKDVAELGKHGELVSWYLIALGIAAMAMAAFVALLILKSIVRPLSDITQTTDRIASGKIKLAIPHINRQDEIGHLARAVRNFQDAVGQIEELQEQNLALEGEREVVAKARDSLEDKFHTKKWQLDAAINNMAQGLVMLDRSGGIVLVNDQYRKMYRLPPEVIRPGCSLKDILKHRAQIGLFTGDIDGYMSMILTRIAERKPAVHDIDLADGRIISVSERAMDGGGWVATHQDITIQRQIMKALERTEQFLATVIENVPEAIIAKRARDLKYVFVNRAAEILYGLPRSEIIEKTAHDLFPKQTAELIERHDKQLLAENREIEAGTHTIETPGNGVRIVSVKRLPIAGKDGGSHFLLSMIEDHTHLNSSAA</sequence>
<evidence type="ECO:0000256" key="2">
    <source>
        <dbReference type="SAM" id="Phobius"/>
    </source>
</evidence>
<dbReference type="Pfam" id="PF08448">
    <property type="entry name" value="PAS_4"/>
    <property type="match status" value="1"/>
</dbReference>
<dbReference type="PANTHER" id="PTHR44757:SF2">
    <property type="entry name" value="BIOFILM ARCHITECTURE MAINTENANCE PROTEIN MBAA"/>
    <property type="match status" value="1"/>
</dbReference>
<dbReference type="InterPro" id="IPR013656">
    <property type="entry name" value="PAS_4"/>
</dbReference>
<dbReference type="Pfam" id="PF00672">
    <property type="entry name" value="HAMP"/>
    <property type="match status" value="1"/>
</dbReference>
<dbReference type="CDD" id="cd00130">
    <property type="entry name" value="PAS"/>
    <property type="match status" value="1"/>
</dbReference>
<feature type="coiled-coil region" evidence="1">
    <location>
        <begin position="265"/>
        <end position="299"/>
    </location>
</feature>
<feature type="transmembrane region" description="Helical" evidence="2">
    <location>
        <begin position="30"/>
        <end position="52"/>
    </location>
</feature>
<dbReference type="GO" id="GO:0007165">
    <property type="term" value="P:signal transduction"/>
    <property type="evidence" value="ECO:0007669"/>
    <property type="project" value="InterPro"/>
</dbReference>
<dbReference type="Gene3D" id="6.10.340.10">
    <property type="match status" value="1"/>
</dbReference>
<dbReference type="Proteomes" id="UP000076574">
    <property type="component" value="Unassembled WGS sequence"/>
</dbReference>
<feature type="transmembrane region" description="Helical" evidence="2">
    <location>
        <begin position="206"/>
        <end position="227"/>
    </location>
</feature>
<dbReference type="PROSITE" id="PS50885">
    <property type="entry name" value="HAMP"/>
    <property type="match status" value="1"/>
</dbReference>
<dbReference type="SMART" id="SM00091">
    <property type="entry name" value="PAS"/>
    <property type="match status" value="2"/>
</dbReference>
<organism evidence="5 6">
    <name type="scientific">Tardiphaga robiniae</name>
    <dbReference type="NCBI Taxonomy" id="943830"/>
    <lineage>
        <taxon>Bacteria</taxon>
        <taxon>Pseudomonadati</taxon>
        <taxon>Pseudomonadota</taxon>
        <taxon>Alphaproteobacteria</taxon>
        <taxon>Hyphomicrobiales</taxon>
        <taxon>Nitrobacteraceae</taxon>
        <taxon>Tardiphaga</taxon>
    </lineage>
</organism>
<keyword evidence="2" id="KW-0472">Membrane</keyword>
<dbReference type="SMART" id="SM00304">
    <property type="entry name" value="HAMP"/>
    <property type="match status" value="1"/>
</dbReference>
<gene>
    <name evidence="5" type="ORF">A4A58_08015</name>
</gene>
<protein>
    <recommendedName>
        <fullName evidence="7">PAS domain S-box protein</fullName>
    </recommendedName>
</protein>
<evidence type="ECO:0008006" key="7">
    <source>
        <dbReference type="Google" id="ProtNLM"/>
    </source>
</evidence>
<dbReference type="InterPro" id="IPR035965">
    <property type="entry name" value="PAS-like_dom_sf"/>
</dbReference>
<dbReference type="InterPro" id="IPR052155">
    <property type="entry name" value="Biofilm_reg_signaling"/>
</dbReference>
<dbReference type="STRING" id="943830.A4A58_08015"/>
<feature type="domain" description="HAMP" evidence="4">
    <location>
        <begin position="228"/>
        <end position="281"/>
    </location>
</feature>
<comment type="caution">
    <text evidence="5">The sequence shown here is derived from an EMBL/GenBank/DDBJ whole genome shotgun (WGS) entry which is preliminary data.</text>
</comment>
<evidence type="ECO:0000313" key="5">
    <source>
        <dbReference type="EMBL" id="KZD23310.1"/>
    </source>
</evidence>
<keyword evidence="2" id="KW-1133">Transmembrane helix</keyword>
<dbReference type="InterPro" id="IPR000014">
    <property type="entry name" value="PAS"/>
</dbReference>
<proteinExistence type="predicted"/>
<evidence type="ECO:0000313" key="6">
    <source>
        <dbReference type="Proteomes" id="UP000076574"/>
    </source>
</evidence>
<dbReference type="SUPFAM" id="SSF158472">
    <property type="entry name" value="HAMP domain-like"/>
    <property type="match status" value="1"/>
</dbReference>
<dbReference type="NCBIfam" id="TIGR00229">
    <property type="entry name" value="sensory_box"/>
    <property type="match status" value="1"/>
</dbReference>
<dbReference type="EMBL" id="LVYV01000012">
    <property type="protein sequence ID" value="KZD23310.1"/>
    <property type="molecule type" value="Genomic_DNA"/>
</dbReference>
<dbReference type="Pfam" id="PF12860">
    <property type="entry name" value="PAS_7"/>
    <property type="match status" value="1"/>
</dbReference>
<dbReference type="SUPFAM" id="SSF55785">
    <property type="entry name" value="PYP-like sensor domain (PAS domain)"/>
    <property type="match status" value="2"/>
</dbReference>
<dbReference type="AlphaFoldDB" id="A0A163ZD05"/>